<feature type="domain" description="F-box" evidence="1">
    <location>
        <begin position="13"/>
        <end position="47"/>
    </location>
</feature>
<evidence type="ECO:0000313" key="3">
    <source>
        <dbReference type="EMBL" id="CAK9142480.1"/>
    </source>
</evidence>
<dbReference type="PANTHER" id="PTHR44259">
    <property type="entry name" value="OS07G0183000 PROTEIN-RELATED"/>
    <property type="match status" value="1"/>
</dbReference>
<comment type="caution">
    <text evidence="3">The sequence shown here is derived from an EMBL/GenBank/DDBJ whole genome shotgun (WGS) entry which is preliminary data.</text>
</comment>
<keyword evidence="4" id="KW-1185">Reference proteome</keyword>
<gene>
    <name evidence="3" type="ORF">ILEXP_LOCUS10161</name>
</gene>
<evidence type="ECO:0008006" key="5">
    <source>
        <dbReference type="Google" id="ProtNLM"/>
    </source>
</evidence>
<evidence type="ECO:0000313" key="4">
    <source>
        <dbReference type="Proteomes" id="UP001642360"/>
    </source>
</evidence>
<dbReference type="InterPro" id="IPR036047">
    <property type="entry name" value="F-box-like_dom_sf"/>
</dbReference>
<dbReference type="Pfam" id="PF00646">
    <property type="entry name" value="F-box"/>
    <property type="match status" value="1"/>
</dbReference>
<dbReference type="InterPro" id="IPR005174">
    <property type="entry name" value="KIB1-4_b-propeller"/>
</dbReference>
<dbReference type="InterPro" id="IPR050942">
    <property type="entry name" value="F-box_BR-signaling"/>
</dbReference>
<dbReference type="InterPro" id="IPR001810">
    <property type="entry name" value="F-box_dom"/>
</dbReference>
<accession>A0ABC8RCS3</accession>
<name>A0ABC8RCS3_9AQUA</name>
<proteinExistence type="predicted"/>
<reference evidence="3 4" key="1">
    <citation type="submission" date="2024-02" db="EMBL/GenBank/DDBJ databases">
        <authorList>
            <person name="Vignale AGUSTIN F."/>
            <person name="Sosa J E."/>
            <person name="Modenutti C."/>
        </authorList>
    </citation>
    <scope>NUCLEOTIDE SEQUENCE [LARGE SCALE GENOMIC DNA]</scope>
</reference>
<sequence>MTFTKEFSTSWGWLPRDLLDSILDNMITISDYVRFSVVCKPWYSVAIHRPKHWRLNIIHDKVPLLMLPPNFPTSSSSPEGTRSLYRVTENKVHNFKIPFSYNKRICGSSHGWLFTVEENMSLVLINPFSGGTIRLPPIRTIPDIEFEEVDGYEVVKASLTADPILFPNDYTVVAICGGTNILAYIKSGDQSWSYVNTPYHHWLTDFVSYKGLIYAVDIWGVVLSFDISGVEDSHSSSPSSCIKEVAPSMSVMSDVTYIVESSAGDLMLVQRFVVPASYGDSHFLSSSFRIFKMQFGPNGDVVEMVELESLGGDALFLANNFSTAVLASDFVGCRSNSIYFSDHNYSMIEHSPYFLSHDFWIFNFGDCSIEILCKLHPSPKHMVLGTWILSTLQGLPSSSE</sequence>
<dbReference type="PANTHER" id="PTHR44259:SF93">
    <property type="entry name" value="PROTEIN, PUTATIVE (DUF295)-RELATED"/>
    <property type="match status" value="1"/>
</dbReference>
<dbReference type="Pfam" id="PF03478">
    <property type="entry name" value="Beta-prop_KIB1-4"/>
    <property type="match status" value="1"/>
</dbReference>
<feature type="domain" description="KIB1-4 beta-propeller" evidence="2">
    <location>
        <begin position="84"/>
        <end position="348"/>
    </location>
</feature>
<dbReference type="SUPFAM" id="SSF81383">
    <property type="entry name" value="F-box domain"/>
    <property type="match status" value="1"/>
</dbReference>
<dbReference type="Gene3D" id="1.20.1280.50">
    <property type="match status" value="1"/>
</dbReference>
<organism evidence="3 4">
    <name type="scientific">Ilex paraguariensis</name>
    <name type="common">yerba mate</name>
    <dbReference type="NCBI Taxonomy" id="185542"/>
    <lineage>
        <taxon>Eukaryota</taxon>
        <taxon>Viridiplantae</taxon>
        <taxon>Streptophyta</taxon>
        <taxon>Embryophyta</taxon>
        <taxon>Tracheophyta</taxon>
        <taxon>Spermatophyta</taxon>
        <taxon>Magnoliopsida</taxon>
        <taxon>eudicotyledons</taxon>
        <taxon>Gunneridae</taxon>
        <taxon>Pentapetalae</taxon>
        <taxon>asterids</taxon>
        <taxon>campanulids</taxon>
        <taxon>Aquifoliales</taxon>
        <taxon>Aquifoliaceae</taxon>
        <taxon>Ilex</taxon>
    </lineage>
</organism>
<evidence type="ECO:0000259" key="2">
    <source>
        <dbReference type="Pfam" id="PF03478"/>
    </source>
</evidence>
<dbReference type="EMBL" id="CAUOFW020001225">
    <property type="protein sequence ID" value="CAK9142480.1"/>
    <property type="molecule type" value="Genomic_DNA"/>
</dbReference>
<evidence type="ECO:0000259" key="1">
    <source>
        <dbReference type="Pfam" id="PF00646"/>
    </source>
</evidence>
<dbReference type="Proteomes" id="UP001642360">
    <property type="component" value="Unassembled WGS sequence"/>
</dbReference>
<protein>
    <recommendedName>
        <fullName evidence="5">F-box domain-containing protein</fullName>
    </recommendedName>
</protein>
<dbReference type="AlphaFoldDB" id="A0ABC8RCS3"/>